<proteinExistence type="predicted"/>
<organism evidence="1 2">
    <name type="scientific">Chlorogloeopsis fritschii PCC 6912</name>
    <dbReference type="NCBI Taxonomy" id="211165"/>
    <lineage>
        <taxon>Bacteria</taxon>
        <taxon>Bacillati</taxon>
        <taxon>Cyanobacteriota</taxon>
        <taxon>Cyanophyceae</taxon>
        <taxon>Nostocales</taxon>
        <taxon>Chlorogloeopsidaceae</taxon>
        <taxon>Chlorogloeopsis</taxon>
    </lineage>
</organism>
<gene>
    <name evidence="1" type="ORF">PCC6912_23290</name>
</gene>
<dbReference type="RefSeq" id="WP_016874566.1">
    <property type="nucleotide sequence ID" value="NZ_AJLN01000116.1"/>
</dbReference>
<dbReference type="AlphaFoldDB" id="A0A433NL22"/>
<name>A0A433NL22_CHLFR</name>
<evidence type="ECO:0000313" key="2">
    <source>
        <dbReference type="Proteomes" id="UP000268857"/>
    </source>
</evidence>
<accession>A0A433NL22</accession>
<protein>
    <submittedName>
        <fullName evidence="1">Uncharacterized protein</fullName>
    </submittedName>
</protein>
<dbReference type="EMBL" id="RSCJ01000007">
    <property type="protein sequence ID" value="RUR83496.1"/>
    <property type="molecule type" value="Genomic_DNA"/>
</dbReference>
<reference evidence="1 2" key="1">
    <citation type="journal article" date="2019" name="Genome Biol. Evol.">
        <title>Day and night: Metabolic profiles and evolutionary relationships of six axenic non-marine cyanobacteria.</title>
        <authorList>
            <person name="Will S.E."/>
            <person name="Henke P."/>
            <person name="Boedeker C."/>
            <person name="Huang S."/>
            <person name="Brinkmann H."/>
            <person name="Rohde M."/>
            <person name="Jarek M."/>
            <person name="Friedl T."/>
            <person name="Seufert S."/>
            <person name="Schumacher M."/>
            <person name="Overmann J."/>
            <person name="Neumann-Schaal M."/>
            <person name="Petersen J."/>
        </authorList>
    </citation>
    <scope>NUCLEOTIDE SEQUENCE [LARGE SCALE GENOMIC DNA]</scope>
    <source>
        <strain evidence="1 2">PCC 6912</strain>
    </source>
</reference>
<dbReference type="Proteomes" id="UP000268857">
    <property type="component" value="Unassembled WGS sequence"/>
</dbReference>
<evidence type="ECO:0000313" key="1">
    <source>
        <dbReference type="EMBL" id="RUR83496.1"/>
    </source>
</evidence>
<dbReference type="STRING" id="211165.GCA_000317285_04874"/>
<sequence length="487" mass="56216">MKAVLIATIGTRDLMFQISSGTWYNIGDDRMQNADILGEQAEVISDQGLHNISFRDLTKYLLDKITIYQERIKPVIIGKLLSEKATDIERIYLIATDQKLEVREREKDTLYAAELIKAWIVNQFNHISVEIISLGQDGTNPSNFEQMFYWWRRTWREKITIKADQPIWLCLKGGVGQASEASRISGLSLYGDRIQFFEFKQNTQANQAGIPSDYSGPFLGNNYLWDRTQQQALKLLARYDYAEVYDLLLPYFQQSSSSFGAVPNLLKAGILWNQRQFGKFLSLARSSMTIPTIHEKFWIAYEQAYLGVVRLQQQNTTEAMLHSHRAIEGVLYLWANQSFPNDLIEEPNQYPLIKDSILQKYPTLSTHFNQSQKQISEISLYGRILRDLVAAAIPATINSNDFYAFWHPAREMRNNLSHRLEGLSERELFTAWGKDVTNSEQWQTRILNCLNLVTGQSFRTLAQASIFNKLHDQVLQATRFHSNNLMQ</sequence>
<comment type="caution">
    <text evidence="1">The sequence shown here is derived from an EMBL/GenBank/DDBJ whole genome shotgun (WGS) entry which is preliminary data.</text>
</comment>
<dbReference type="OrthoDB" id="428676at2"/>
<keyword evidence="2" id="KW-1185">Reference proteome</keyword>